<keyword evidence="11" id="KW-1185">Reference proteome</keyword>
<dbReference type="Gene3D" id="3.40.50.300">
    <property type="entry name" value="P-loop containing nucleotide triphosphate hydrolases"/>
    <property type="match status" value="1"/>
</dbReference>
<comment type="catalytic activity">
    <reaction evidence="7">
        <text>dCMP + ATP = dCDP + ADP</text>
        <dbReference type="Rhea" id="RHEA:25094"/>
        <dbReference type="ChEBI" id="CHEBI:30616"/>
        <dbReference type="ChEBI" id="CHEBI:57566"/>
        <dbReference type="ChEBI" id="CHEBI:58593"/>
        <dbReference type="ChEBI" id="CHEBI:456216"/>
        <dbReference type="EC" id="2.7.4.25"/>
    </reaction>
</comment>
<evidence type="ECO:0000256" key="2">
    <source>
        <dbReference type="ARBA" id="ARBA00012906"/>
    </source>
</evidence>
<dbReference type="EMBL" id="CP126210">
    <property type="protein sequence ID" value="WIA11737.1"/>
    <property type="molecule type" value="Genomic_DNA"/>
</dbReference>
<evidence type="ECO:0000256" key="5">
    <source>
        <dbReference type="ARBA" id="ARBA00022777"/>
    </source>
</evidence>
<comment type="catalytic activity">
    <reaction evidence="8">
        <text>CMP + ATP = CDP + ADP</text>
        <dbReference type="Rhea" id="RHEA:11600"/>
        <dbReference type="ChEBI" id="CHEBI:30616"/>
        <dbReference type="ChEBI" id="CHEBI:58069"/>
        <dbReference type="ChEBI" id="CHEBI:60377"/>
        <dbReference type="ChEBI" id="CHEBI:456216"/>
        <dbReference type="EC" id="2.7.4.25"/>
    </reaction>
</comment>
<keyword evidence="4" id="KW-0547">Nucleotide-binding</keyword>
<accession>A0ABY8TRI3</accession>
<comment type="similarity">
    <text evidence="1">Belongs to the cytidylate kinase family. Type 1 subfamily.</text>
</comment>
<sequence>MAAAGKSSAFVVAIDGPAASGKGTIAKRLATDQQLAHLDTGLLYRGVGWAAVSANIDLSDEQALADLAANLNLAELESNKQLRGDQAAVAASKVSVLPAVRAALLQAQRRFANEPPAGFHGSVLDGRDVGTVICPDAAVKLYVTADVEVRAQRRLNELHTRGASDTTYEEVLADMKARDARDMGRATAPLKPADDALILDTTLMSIEVAYEQAVAAVKAAKEKQMAVA</sequence>
<evidence type="ECO:0000259" key="9">
    <source>
        <dbReference type="Pfam" id="PF02224"/>
    </source>
</evidence>
<evidence type="ECO:0000256" key="8">
    <source>
        <dbReference type="ARBA" id="ARBA00048478"/>
    </source>
</evidence>
<gene>
    <name evidence="10" type="ORF">OEZ85_011832</name>
</gene>
<dbReference type="InterPro" id="IPR027417">
    <property type="entry name" value="P-loop_NTPase"/>
</dbReference>
<evidence type="ECO:0000256" key="3">
    <source>
        <dbReference type="ARBA" id="ARBA00022679"/>
    </source>
</evidence>
<evidence type="ECO:0000256" key="6">
    <source>
        <dbReference type="ARBA" id="ARBA00022840"/>
    </source>
</evidence>
<evidence type="ECO:0000313" key="10">
    <source>
        <dbReference type="EMBL" id="WIA11737.1"/>
    </source>
</evidence>
<dbReference type="InterPro" id="IPR003136">
    <property type="entry name" value="Cytidylate_kin"/>
</dbReference>
<dbReference type="SUPFAM" id="SSF52540">
    <property type="entry name" value="P-loop containing nucleoside triphosphate hydrolases"/>
    <property type="match status" value="1"/>
</dbReference>
<evidence type="ECO:0000256" key="7">
    <source>
        <dbReference type="ARBA" id="ARBA00047615"/>
    </source>
</evidence>
<dbReference type="NCBIfam" id="TIGR00017">
    <property type="entry name" value="cmk"/>
    <property type="match status" value="1"/>
</dbReference>
<organism evidence="10 11">
    <name type="scientific">Tetradesmus obliquus</name>
    <name type="common">Green alga</name>
    <name type="synonym">Acutodesmus obliquus</name>
    <dbReference type="NCBI Taxonomy" id="3088"/>
    <lineage>
        <taxon>Eukaryota</taxon>
        <taxon>Viridiplantae</taxon>
        <taxon>Chlorophyta</taxon>
        <taxon>core chlorophytes</taxon>
        <taxon>Chlorophyceae</taxon>
        <taxon>CS clade</taxon>
        <taxon>Sphaeropleales</taxon>
        <taxon>Scenedesmaceae</taxon>
        <taxon>Tetradesmus</taxon>
    </lineage>
</organism>
<proteinExistence type="inferred from homology"/>
<dbReference type="EC" id="2.7.4.25" evidence="2"/>
<dbReference type="HAMAP" id="MF_00238">
    <property type="entry name" value="Cytidyl_kinase_type1"/>
    <property type="match status" value="1"/>
</dbReference>
<dbReference type="CDD" id="cd02020">
    <property type="entry name" value="CMPK"/>
    <property type="match status" value="1"/>
</dbReference>
<evidence type="ECO:0000256" key="4">
    <source>
        <dbReference type="ARBA" id="ARBA00022741"/>
    </source>
</evidence>
<reference evidence="10 11" key="1">
    <citation type="submission" date="2023-05" db="EMBL/GenBank/DDBJ databases">
        <title>A 100% complete, gapless, phased diploid assembly of the Scenedesmus obliquus UTEX 3031 genome.</title>
        <authorList>
            <person name="Biondi T.C."/>
            <person name="Hanschen E.R."/>
            <person name="Kwon T."/>
            <person name="Eng W."/>
            <person name="Kruse C.P.S."/>
            <person name="Koehler S.I."/>
            <person name="Kunde Y."/>
            <person name="Gleasner C.D."/>
            <person name="You Mak K.T."/>
            <person name="Polle J."/>
            <person name="Hovde B.T."/>
            <person name="Starkenburg S.R."/>
        </authorList>
    </citation>
    <scope>NUCLEOTIDE SEQUENCE [LARGE SCALE GENOMIC DNA]</scope>
    <source>
        <strain evidence="10 11">DOE0152z</strain>
    </source>
</reference>
<dbReference type="Proteomes" id="UP001244341">
    <property type="component" value="Chromosome 3b"/>
</dbReference>
<evidence type="ECO:0000256" key="1">
    <source>
        <dbReference type="ARBA" id="ARBA00009427"/>
    </source>
</evidence>
<keyword evidence="6" id="KW-0067">ATP-binding</keyword>
<keyword evidence="5" id="KW-0418">Kinase</keyword>
<protein>
    <recommendedName>
        <fullName evidence="2">(d)CMP kinase</fullName>
        <ecNumber evidence="2">2.7.4.25</ecNumber>
    </recommendedName>
</protein>
<keyword evidence="3" id="KW-0808">Transferase</keyword>
<dbReference type="InterPro" id="IPR011994">
    <property type="entry name" value="Cytidylate_kinase_dom"/>
</dbReference>
<evidence type="ECO:0000313" key="11">
    <source>
        <dbReference type="Proteomes" id="UP001244341"/>
    </source>
</evidence>
<feature type="domain" description="Cytidylate kinase" evidence="9">
    <location>
        <begin position="12"/>
        <end position="218"/>
    </location>
</feature>
<dbReference type="Pfam" id="PF02224">
    <property type="entry name" value="Cytidylate_kin"/>
    <property type="match status" value="1"/>
</dbReference>
<name>A0ABY8TRI3_TETOB</name>